<dbReference type="SMART" id="SM00409">
    <property type="entry name" value="IG"/>
    <property type="match status" value="3"/>
</dbReference>
<dbReference type="SUPFAM" id="SSF48726">
    <property type="entry name" value="Immunoglobulin"/>
    <property type="match status" value="2"/>
</dbReference>
<evidence type="ECO:0000313" key="3">
    <source>
        <dbReference type="EMBL" id="KAK2562909.1"/>
    </source>
</evidence>
<dbReference type="InterPro" id="IPR036179">
    <property type="entry name" value="Ig-like_dom_sf"/>
</dbReference>
<evidence type="ECO:0000313" key="4">
    <source>
        <dbReference type="Proteomes" id="UP001249851"/>
    </source>
</evidence>
<proteinExistence type="predicted"/>
<organism evidence="3 4">
    <name type="scientific">Acropora cervicornis</name>
    <name type="common">Staghorn coral</name>
    <dbReference type="NCBI Taxonomy" id="6130"/>
    <lineage>
        <taxon>Eukaryota</taxon>
        <taxon>Metazoa</taxon>
        <taxon>Cnidaria</taxon>
        <taxon>Anthozoa</taxon>
        <taxon>Hexacorallia</taxon>
        <taxon>Scleractinia</taxon>
        <taxon>Astrocoeniina</taxon>
        <taxon>Acroporidae</taxon>
        <taxon>Acropora</taxon>
    </lineage>
</organism>
<gene>
    <name evidence="3" type="ORF">P5673_013883</name>
</gene>
<dbReference type="InterPro" id="IPR007110">
    <property type="entry name" value="Ig-like_dom"/>
</dbReference>
<reference evidence="3" key="1">
    <citation type="journal article" date="2023" name="G3 (Bethesda)">
        <title>Whole genome assembly and annotation of the endangered Caribbean coral Acropora cervicornis.</title>
        <authorList>
            <person name="Selwyn J.D."/>
            <person name="Vollmer S.V."/>
        </authorList>
    </citation>
    <scope>NUCLEOTIDE SEQUENCE</scope>
    <source>
        <strain evidence="3">K2</strain>
    </source>
</reference>
<dbReference type="Pfam" id="PF13927">
    <property type="entry name" value="Ig_3"/>
    <property type="match status" value="1"/>
</dbReference>
<comment type="caution">
    <text evidence="3">The sequence shown here is derived from an EMBL/GenBank/DDBJ whole genome shotgun (WGS) entry which is preliminary data.</text>
</comment>
<dbReference type="PANTHER" id="PTHR13817:SF73">
    <property type="entry name" value="FIBRONECTIN TYPE-III DOMAIN-CONTAINING PROTEIN"/>
    <property type="match status" value="1"/>
</dbReference>
<feature type="domain" description="Ig-like" evidence="2">
    <location>
        <begin position="239"/>
        <end position="324"/>
    </location>
</feature>
<feature type="domain" description="Ig-like" evidence="2">
    <location>
        <begin position="142"/>
        <end position="215"/>
    </location>
</feature>
<accession>A0AAD9V6E2</accession>
<evidence type="ECO:0000256" key="1">
    <source>
        <dbReference type="ARBA" id="ARBA00022737"/>
    </source>
</evidence>
<evidence type="ECO:0000259" key="2">
    <source>
        <dbReference type="PROSITE" id="PS50835"/>
    </source>
</evidence>
<dbReference type="PANTHER" id="PTHR13817">
    <property type="entry name" value="TITIN"/>
    <property type="match status" value="1"/>
</dbReference>
<protein>
    <recommendedName>
        <fullName evidence="2">Ig-like domain-containing protein</fullName>
    </recommendedName>
</protein>
<dbReference type="AlphaFoldDB" id="A0AAD9V6E2"/>
<dbReference type="InterPro" id="IPR050964">
    <property type="entry name" value="Striated_Muscle_Regulatory"/>
</dbReference>
<dbReference type="InterPro" id="IPR013783">
    <property type="entry name" value="Ig-like_fold"/>
</dbReference>
<keyword evidence="4" id="KW-1185">Reference proteome</keyword>
<sequence>MKMHIASFGPMRLALLDDDSAFGIAKPFPPEHNYRVEFESLEITCIAFDPAGIVVPQKIEFIRTNRFFRKHVIKENDRIEFTNRSVVIGSAIKLFVTLHIRNITIADDSQQNECKAYGVEGNSTVDAVRSFSVNVLRRHEIPRLAVPLEFVLQRGQKAVIECNLTYKGSGTPRLTKLLWFNGDRLLKTQENPSAEALPAFVIQNPGFEDVGNYTCVLGVMLRRLIAYNVTAETTVRIAPWLETNEGSQVVNQGQSVTLECSARGVVALSVEWKIKRKIDETVKTISGCSNSSSLDSRYKISPGRSNGQSVMSIENVEIADTGNYYFCCLPSNCSNIIEQHRCQKFTLLLVESAGTKTEALLRVVLGVVAFLALGLNL</sequence>
<name>A0AAD9V6E2_ACRCE</name>
<dbReference type="Proteomes" id="UP001249851">
    <property type="component" value="Unassembled WGS sequence"/>
</dbReference>
<dbReference type="Gene3D" id="2.60.40.10">
    <property type="entry name" value="Immunoglobulins"/>
    <property type="match status" value="2"/>
</dbReference>
<keyword evidence="1" id="KW-0677">Repeat</keyword>
<dbReference type="EMBL" id="JARQWQ010000027">
    <property type="protein sequence ID" value="KAK2562909.1"/>
    <property type="molecule type" value="Genomic_DNA"/>
</dbReference>
<reference evidence="3" key="2">
    <citation type="journal article" date="2023" name="Science">
        <title>Genomic signatures of disease resistance in endangered staghorn corals.</title>
        <authorList>
            <person name="Vollmer S.V."/>
            <person name="Selwyn J.D."/>
            <person name="Despard B.A."/>
            <person name="Roesel C.L."/>
        </authorList>
    </citation>
    <scope>NUCLEOTIDE SEQUENCE</scope>
    <source>
        <strain evidence="3">K2</strain>
    </source>
</reference>
<dbReference type="PROSITE" id="PS50835">
    <property type="entry name" value="IG_LIKE"/>
    <property type="match status" value="2"/>
</dbReference>
<dbReference type="InterPro" id="IPR003599">
    <property type="entry name" value="Ig_sub"/>
</dbReference>